<evidence type="ECO:0000256" key="1">
    <source>
        <dbReference type="ARBA" id="ARBA00004236"/>
    </source>
</evidence>
<keyword evidence="4" id="KW-1133">Transmembrane helix</keyword>
<evidence type="ECO:0000256" key="6">
    <source>
        <dbReference type="ARBA" id="ARBA00023224"/>
    </source>
</evidence>
<proteinExistence type="predicted"/>
<feature type="non-terminal residue" evidence="8">
    <location>
        <position position="189"/>
    </location>
</feature>
<evidence type="ECO:0000313" key="9">
    <source>
        <dbReference type="Proteomes" id="UP000476281"/>
    </source>
</evidence>
<accession>A0A6L3X4A8</accession>
<dbReference type="InterPro" id="IPR035440">
    <property type="entry name" value="4HB_MCP_dom_sf"/>
</dbReference>
<dbReference type="InterPro" id="IPR003122">
    <property type="entry name" value="Tar_rcpt_lig-bd"/>
</dbReference>
<dbReference type="GO" id="GO:0006935">
    <property type="term" value="P:chemotaxis"/>
    <property type="evidence" value="ECO:0007669"/>
    <property type="project" value="InterPro"/>
</dbReference>
<evidence type="ECO:0000256" key="3">
    <source>
        <dbReference type="ARBA" id="ARBA00022692"/>
    </source>
</evidence>
<organism evidence="8 9">
    <name type="scientific">Enterobacter hormaechei</name>
    <dbReference type="NCBI Taxonomy" id="158836"/>
    <lineage>
        <taxon>Bacteria</taxon>
        <taxon>Pseudomonadati</taxon>
        <taxon>Pseudomonadota</taxon>
        <taxon>Gammaproteobacteria</taxon>
        <taxon>Enterobacterales</taxon>
        <taxon>Enterobacteriaceae</taxon>
        <taxon>Enterobacter</taxon>
        <taxon>Enterobacter cloacae complex</taxon>
    </lineage>
</organism>
<evidence type="ECO:0000313" key="8">
    <source>
        <dbReference type="EMBL" id="KAB2462936.1"/>
    </source>
</evidence>
<dbReference type="GO" id="GO:0005886">
    <property type="term" value="C:plasma membrane"/>
    <property type="evidence" value="ECO:0007669"/>
    <property type="project" value="UniProtKB-SubCell"/>
</dbReference>
<sequence>MLNRIRISTTLFLILILCGVLQVGSNGLSFWAFRDGYQNLQEVETSNQQRSALAQTRAVLLQASTALNKAGTLTALSYPPEDIKALMVVARSSLKQADAQFKAFTAQEAVSEKEKALKVAMKKTFDVWYGDLDHQATWLENNQLSDFLTAPVQASQAAFDGSFNAWQQDINQFVARAGADSRTSYRMSG</sequence>
<name>A0A6L3X4A8_9ENTR</name>
<keyword evidence="6" id="KW-0807">Transducer</keyword>
<keyword evidence="3" id="KW-0812">Transmembrane</keyword>
<comment type="caution">
    <text evidence="8">The sequence shown here is derived from an EMBL/GenBank/DDBJ whole genome shotgun (WGS) entry which is preliminary data.</text>
</comment>
<dbReference type="PRINTS" id="PR00260">
    <property type="entry name" value="CHEMTRNSDUCR"/>
</dbReference>
<dbReference type="CDD" id="cd19407">
    <property type="entry name" value="Tar_Tsr_sensor"/>
    <property type="match status" value="1"/>
</dbReference>
<dbReference type="Proteomes" id="UP000476281">
    <property type="component" value="Unassembled WGS sequence"/>
</dbReference>
<evidence type="ECO:0000259" key="7">
    <source>
        <dbReference type="SMART" id="SM00319"/>
    </source>
</evidence>
<dbReference type="GO" id="GO:0007165">
    <property type="term" value="P:signal transduction"/>
    <property type="evidence" value="ECO:0007669"/>
    <property type="project" value="UniProtKB-KW"/>
</dbReference>
<dbReference type="Pfam" id="PF02203">
    <property type="entry name" value="TarH"/>
    <property type="match status" value="1"/>
</dbReference>
<reference evidence="8 9" key="1">
    <citation type="submission" date="2019-09" db="EMBL/GenBank/DDBJ databases">
        <title>Reversal of blaTEM antimicrobial resistance by CRISPR-Cas9 in clinical E. coli and other Enterobacteriaceae strains.</title>
        <authorList>
            <person name="Tagliaferri T."/>
            <person name="Guimaraes N."/>
            <person name="Pereira M."/>
            <person name="Felicori L."/>
            <person name="Horz H.-P."/>
            <person name="Santos S."/>
            <person name="Mendes T."/>
        </authorList>
    </citation>
    <scope>NUCLEOTIDE SEQUENCE [LARGE SCALE GENOMIC DNA]</scope>
    <source>
        <strain evidence="8 9">E2_blaTEM_MG</strain>
    </source>
</reference>
<dbReference type="EMBL" id="WBSZ01001945">
    <property type="protein sequence ID" value="KAB2462936.1"/>
    <property type="molecule type" value="Genomic_DNA"/>
</dbReference>
<protein>
    <submittedName>
        <fullName evidence="8">Methyl-accepting chemotaxis protein</fullName>
    </submittedName>
</protein>
<keyword evidence="5" id="KW-0472">Membrane</keyword>
<comment type="subcellular location">
    <subcellularLocation>
        <location evidence="1">Cell membrane</location>
    </subcellularLocation>
</comment>
<evidence type="ECO:0000256" key="5">
    <source>
        <dbReference type="ARBA" id="ARBA00023136"/>
    </source>
</evidence>
<dbReference type="Gene3D" id="1.20.120.30">
    <property type="entry name" value="Aspartate receptor, ligand-binding domain"/>
    <property type="match status" value="1"/>
</dbReference>
<dbReference type="SMART" id="SM00319">
    <property type="entry name" value="TarH"/>
    <property type="match status" value="1"/>
</dbReference>
<evidence type="ECO:0000256" key="2">
    <source>
        <dbReference type="ARBA" id="ARBA00022475"/>
    </source>
</evidence>
<feature type="domain" description="Chemotaxis methyl-accepting receptor Tar-related ligand-binding" evidence="7">
    <location>
        <begin position="44"/>
        <end position="178"/>
    </location>
</feature>
<keyword evidence="2" id="KW-1003">Cell membrane</keyword>
<evidence type="ECO:0000256" key="4">
    <source>
        <dbReference type="ARBA" id="ARBA00022989"/>
    </source>
</evidence>
<dbReference type="GO" id="GO:0004888">
    <property type="term" value="F:transmembrane signaling receptor activity"/>
    <property type="evidence" value="ECO:0007669"/>
    <property type="project" value="InterPro"/>
</dbReference>
<gene>
    <name evidence="8" type="ORF">F9C29_30315</name>
</gene>
<dbReference type="InterPro" id="IPR004090">
    <property type="entry name" value="Chemotax_Me-accpt_rcpt"/>
</dbReference>
<dbReference type="AlphaFoldDB" id="A0A6L3X4A8"/>
<dbReference type="SUPFAM" id="SSF47170">
    <property type="entry name" value="Aspartate receptor, ligand-binding domain"/>
    <property type="match status" value="1"/>
</dbReference>